<keyword evidence="1" id="KW-0472">Membrane</keyword>
<dbReference type="GO" id="GO:0003690">
    <property type="term" value="F:double-stranded DNA binding"/>
    <property type="evidence" value="ECO:0007669"/>
    <property type="project" value="TreeGrafter"/>
</dbReference>
<dbReference type="GO" id="GO:0044774">
    <property type="term" value="P:mitotic DNA integrity checkpoint signaling"/>
    <property type="evidence" value="ECO:0007669"/>
    <property type="project" value="TreeGrafter"/>
</dbReference>
<dbReference type="GO" id="GO:0044547">
    <property type="term" value="F:DNA topoisomerase binding"/>
    <property type="evidence" value="ECO:0007669"/>
    <property type="project" value="TreeGrafter"/>
</dbReference>
<evidence type="ECO:0000313" key="3">
    <source>
        <dbReference type="Proteomes" id="UP000326062"/>
    </source>
</evidence>
<feature type="non-terminal residue" evidence="2">
    <location>
        <position position="1"/>
    </location>
</feature>
<gene>
    <name evidence="2" type="ORF">FD755_012957</name>
</gene>
<dbReference type="GO" id="GO:0046975">
    <property type="term" value="F:histone H3K36 methyltransferase activity"/>
    <property type="evidence" value="ECO:0007669"/>
    <property type="project" value="TreeGrafter"/>
</dbReference>
<dbReference type="Pfam" id="PF01359">
    <property type="entry name" value="Transposase_1"/>
    <property type="match status" value="1"/>
</dbReference>
<sequence>STCQCRRHGFNPRAGRSHMPWKACTPQLESSLCLPQLEKNLCGNEDPAQPKINKEKRKVASYVPVILLAIYFLFKFKMGHKAVETTRNINNVAVVVQEVLQRRQSLEDEEHSGQPVEVDKNQMRAIIKADSPTTTGEVAKELNDDRSLVVWHLKHIGKLTTNKKYHRFEVLCSLRILCNDEPFLNRTVTCTQWLDQEVPKHFPKPNLHMVTVWWSAAGLIHYSFLNPGETITSEKYAQQIDEMHQKLQCLQLSLVNRKGPVLHNNARPYIAQPVLQKLNELDYGRVGHDLATKQQQPYSPNLLPTNYYFFKHLDNFLQGRHFHNQQDAKNAFQVFIRSQSTYFYATGISKLISCWQKCVDCNGSYFD</sequence>
<organism evidence="2 3">
    <name type="scientific">Muntiacus reevesi</name>
    <name type="common">Reeves' muntjac</name>
    <name type="synonym">Cervus reevesi</name>
    <dbReference type="NCBI Taxonomy" id="9886"/>
    <lineage>
        <taxon>Eukaryota</taxon>
        <taxon>Metazoa</taxon>
        <taxon>Chordata</taxon>
        <taxon>Craniata</taxon>
        <taxon>Vertebrata</taxon>
        <taxon>Euteleostomi</taxon>
        <taxon>Mammalia</taxon>
        <taxon>Eutheria</taxon>
        <taxon>Laurasiatheria</taxon>
        <taxon>Artiodactyla</taxon>
        <taxon>Ruminantia</taxon>
        <taxon>Pecora</taxon>
        <taxon>Cervidae</taxon>
        <taxon>Muntiacinae</taxon>
        <taxon>Muntiacus</taxon>
    </lineage>
</organism>
<comment type="caution">
    <text evidence="2">The sequence shown here is derived from an EMBL/GenBank/DDBJ whole genome shotgun (WGS) entry which is preliminary data.</text>
</comment>
<evidence type="ECO:0000256" key="1">
    <source>
        <dbReference type="SAM" id="Phobius"/>
    </source>
</evidence>
<dbReference type="PANTHER" id="PTHR46060:SF2">
    <property type="entry name" value="HISTONE-LYSINE N-METHYLTRANSFERASE SETMAR"/>
    <property type="match status" value="1"/>
</dbReference>
<dbReference type="EMBL" id="VCEB01000007">
    <property type="protein sequence ID" value="KAB0374465.1"/>
    <property type="molecule type" value="Genomic_DNA"/>
</dbReference>
<protein>
    <recommendedName>
        <fullName evidence="4">Mos1 transposase HTH domain-containing protein</fullName>
    </recommendedName>
</protein>
<dbReference type="GO" id="GO:0003697">
    <property type="term" value="F:single-stranded DNA binding"/>
    <property type="evidence" value="ECO:0007669"/>
    <property type="project" value="TreeGrafter"/>
</dbReference>
<dbReference type="GO" id="GO:0006303">
    <property type="term" value="P:double-strand break repair via nonhomologous end joining"/>
    <property type="evidence" value="ECO:0007669"/>
    <property type="project" value="TreeGrafter"/>
</dbReference>
<reference evidence="2 3" key="1">
    <citation type="submission" date="2019-06" db="EMBL/GenBank/DDBJ databases">
        <title>Discovery of a novel chromosome fission-fusion reversal in muntjac.</title>
        <authorList>
            <person name="Mudd A.B."/>
            <person name="Bredeson J.V."/>
            <person name="Baum R."/>
            <person name="Hockemeyer D."/>
            <person name="Rokhsar D.S."/>
        </authorList>
    </citation>
    <scope>NUCLEOTIDE SEQUENCE [LARGE SCALE GENOMIC DNA]</scope>
    <source>
        <strain evidence="2">UCam_UCB_Mr</strain>
        <tissue evidence="2">Fibroblast cell line</tissue>
    </source>
</reference>
<name>A0A5N3XK58_MUNRE</name>
<dbReference type="GO" id="GO:0000014">
    <property type="term" value="F:single-stranded DNA endodeoxyribonuclease activity"/>
    <property type="evidence" value="ECO:0007669"/>
    <property type="project" value="TreeGrafter"/>
</dbReference>
<proteinExistence type="predicted"/>
<dbReference type="AlphaFoldDB" id="A0A5N3XK58"/>
<keyword evidence="1" id="KW-0812">Transmembrane</keyword>
<dbReference type="Gene3D" id="3.30.420.10">
    <property type="entry name" value="Ribonuclease H-like superfamily/Ribonuclease H"/>
    <property type="match status" value="1"/>
</dbReference>
<evidence type="ECO:0000313" key="2">
    <source>
        <dbReference type="EMBL" id="KAB0374465.1"/>
    </source>
</evidence>
<keyword evidence="1" id="KW-1133">Transmembrane helix</keyword>
<dbReference type="InterPro" id="IPR001888">
    <property type="entry name" value="Transposase_1"/>
</dbReference>
<feature type="transmembrane region" description="Helical" evidence="1">
    <location>
        <begin position="59"/>
        <end position="76"/>
    </location>
</feature>
<dbReference type="GO" id="GO:0000729">
    <property type="term" value="P:DNA double-strand break processing"/>
    <property type="evidence" value="ECO:0007669"/>
    <property type="project" value="TreeGrafter"/>
</dbReference>
<dbReference type="GO" id="GO:0005634">
    <property type="term" value="C:nucleus"/>
    <property type="evidence" value="ECO:0007669"/>
    <property type="project" value="TreeGrafter"/>
</dbReference>
<dbReference type="GO" id="GO:0031297">
    <property type="term" value="P:replication fork processing"/>
    <property type="evidence" value="ECO:0007669"/>
    <property type="project" value="TreeGrafter"/>
</dbReference>
<dbReference type="GO" id="GO:0000793">
    <property type="term" value="C:condensed chromosome"/>
    <property type="evidence" value="ECO:0007669"/>
    <property type="project" value="TreeGrafter"/>
</dbReference>
<dbReference type="InterPro" id="IPR052709">
    <property type="entry name" value="Transposase-MT_Hybrid"/>
</dbReference>
<dbReference type="GO" id="GO:0035861">
    <property type="term" value="C:site of double-strand break"/>
    <property type="evidence" value="ECO:0007669"/>
    <property type="project" value="TreeGrafter"/>
</dbReference>
<keyword evidence="3" id="KW-1185">Reference proteome</keyword>
<dbReference type="InterPro" id="IPR036397">
    <property type="entry name" value="RNaseH_sf"/>
</dbReference>
<evidence type="ECO:0008006" key="4">
    <source>
        <dbReference type="Google" id="ProtNLM"/>
    </source>
</evidence>
<dbReference type="GO" id="GO:0042800">
    <property type="term" value="F:histone H3K4 methyltransferase activity"/>
    <property type="evidence" value="ECO:0007669"/>
    <property type="project" value="TreeGrafter"/>
</dbReference>
<accession>A0A5N3XK58</accession>
<dbReference type="PANTHER" id="PTHR46060">
    <property type="entry name" value="MARINER MOS1 TRANSPOSASE-LIKE PROTEIN"/>
    <property type="match status" value="1"/>
</dbReference>
<dbReference type="Proteomes" id="UP000326062">
    <property type="component" value="Chromosome 8"/>
</dbReference>
<dbReference type="GO" id="GO:0015074">
    <property type="term" value="P:DNA integration"/>
    <property type="evidence" value="ECO:0007669"/>
    <property type="project" value="TreeGrafter"/>
</dbReference>